<feature type="transmembrane region" description="Helical" evidence="6">
    <location>
        <begin position="522"/>
        <end position="545"/>
    </location>
</feature>
<reference evidence="8" key="1">
    <citation type="journal article" date="2011" name="Environ. Microbiol.">
        <title>Time-series analyses of Monterey Bay coastal microbial picoplankton using a 'genome proxy' microarray.</title>
        <authorList>
            <person name="Rich V.I."/>
            <person name="Pham V.D."/>
            <person name="Eppley J."/>
            <person name="Shi Y."/>
            <person name="DeLong E.F."/>
        </authorList>
    </citation>
    <scope>NUCLEOTIDE SEQUENCE</scope>
</reference>
<dbReference type="GO" id="GO:0020037">
    <property type="term" value="F:heme binding"/>
    <property type="evidence" value="ECO:0007669"/>
    <property type="project" value="InterPro"/>
</dbReference>
<evidence type="ECO:0000256" key="2">
    <source>
        <dbReference type="ARBA" id="ARBA00022692"/>
    </source>
</evidence>
<feature type="transmembrane region" description="Helical" evidence="6">
    <location>
        <begin position="12"/>
        <end position="32"/>
    </location>
</feature>
<feature type="domain" description="Cytochrome c assembly protein" evidence="7">
    <location>
        <begin position="412"/>
        <end position="612"/>
    </location>
</feature>
<feature type="transmembrane region" description="Helical" evidence="6">
    <location>
        <begin position="624"/>
        <end position="642"/>
    </location>
</feature>
<sequence>MVKQVDRVGRKTRVLLIVILGLLVLLAVSMIGRYGRDNRSSGYEPPAPRLDSAVALRPLLVVEDGRIKPLGSYARNALLRYSGRERYAGLSAIDWLARVLFTPQEVDRDEVFLIDHPEVLEAIGVPSHGRGRYSFEELRTGAVELEQLANLTSGLPAEERSLVQRDLIRVWNNLVEFSELRAAFGFTYPDRDAFLVDTERAAELLQVPGIGPYSYLDLSLRRLLLEEHVSSAVTEHGQSGILPETDRTFLRLVRNLRLWDQAYSGLPLPIIPLIAVDGERWISPWQALAESQVATQVARELTALRDLQVAYVEAKQARFDLAASTFVRSQEQRLGSALSLPNPTLELFYRHVDPLGYTRWAYLIGISLAIVGMIVRKQWPERLSVSVLVLGFTIHTGAVLLRIIISGRPPVTNLYETFVFVSLLAAGAGLFLRYRGNQLGTLSGLVIGFALLWISGKFAAEGDTLRELQAVLDTNFWLSTHVVVITAGYCACVFAGFVGHIYLIQLVEHGAGAERLRRTYRLLFGALAFGLILSFIGTMLGGIWADQSWGRFWGWDPKENGALMIVLWCALLFHARLGKMIGEYGMAIGSVIGILVVMLAWFGINELGVGLHSYGFTEGVLSGLLIYAGIEAVFLAMIVLLIRWRAGHVADVPTSLDQ</sequence>
<feature type="transmembrane region" description="Helical" evidence="6">
    <location>
        <begin position="357"/>
        <end position="375"/>
    </location>
</feature>
<keyword evidence="3" id="KW-0201">Cytochrome c-type biogenesis</keyword>
<dbReference type="PANTHER" id="PTHR30071:SF1">
    <property type="entry name" value="CYTOCHROME B_B6 PROTEIN-RELATED"/>
    <property type="match status" value="1"/>
</dbReference>
<name>E0XYA1_9SPIR</name>
<evidence type="ECO:0000256" key="1">
    <source>
        <dbReference type="ARBA" id="ARBA00004141"/>
    </source>
</evidence>
<evidence type="ECO:0000313" key="8">
    <source>
        <dbReference type="EMBL" id="ADI19381.1"/>
    </source>
</evidence>
<feature type="transmembrane region" description="Helical" evidence="6">
    <location>
        <begin position="560"/>
        <end position="577"/>
    </location>
</feature>
<evidence type="ECO:0000259" key="7">
    <source>
        <dbReference type="Pfam" id="PF01578"/>
    </source>
</evidence>
<dbReference type="Pfam" id="PF01578">
    <property type="entry name" value="Cytochrom_C_asm"/>
    <property type="match status" value="1"/>
</dbReference>
<dbReference type="AlphaFoldDB" id="E0XYA1"/>
<dbReference type="GO" id="GO:0005886">
    <property type="term" value="C:plasma membrane"/>
    <property type="evidence" value="ECO:0007669"/>
    <property type="project" value="TreeGrafter"/>
</dbReference>
<evidence type="ECO:0000256" key="5">
    <source>
        <dbReference type="ARBA" id="ARBA00023136"/>
    </source>
</evidence>
<proteinExistence type="predicted"/>
<feature type="transmembrane region" description="Helical" evidence="6">
    <location>
        <begin position="439"/>
        <end position="456"/>
    </location>
</feature>
<feature type="transmembrane region" description="Helical" evidence="6">
    <location>
        <begin position="476"/>
        <end position="502"/>
    </location>
</feature>
<accession>E0XYA1</accession>
<dbReference type="GO" id="GO:0017004">
    <property type="term" value="P:cytochrome complex assembly"/>
    <property type="evidence" value="ECO:0007669"/>
    <property type="project" value="UniProtKB-KW"/>
</dbReference>
<evidence type="ECO:0000256" key="3">
    <source>
        <dbReference type="ARBA" id="ARBA00022748"/>
    </source>
</evidence>
<keyword evidence="4 6" id="KW-1133">Transmembrane helix</keyword>
<evidence type="ECO:0000256" key="4">
    <source>
        <dbReference type="ARBA" id="ARBA00022989"/>
    </source>
</evidence>
<organism evidence="8">
    <name type="scientific">uncultured Spirochaetales bacterium HF0500_06B09</name>
    <dbReference type="NCBI Taxonomy" id="710994"/>
    <lineage>
        <taxon>Bacteria</taxon>
        <taxon>Pseudomonadati</taxon>
        <taxon>Spirochaetota</taxon>
        <taxon>Spirochaetia</taxon>
        <taxon>Spirochaetales</taxon>
        <taxon>environmental samples</taxon>
    </lineage>
</organism>
<keyword evidence="5 6" id="KW-0472">Membrane</keyword>
<comment type="subcellular location">
    <subcellularLocation>
        <location evidence="1">Membrane</location>
        <topology evidence="1">Multi-pass membrane protein</topology>
    </subcellularLocation>
</comment>
<keyword evidence="2 6" id="KW-0812">Transmembrane</keyword>
<feature type="transmembrane region" description="Helical" evidence="6">
    <location>
        <begin position="411"/>
        <end position="432"/>
    </location>
</feature>
<dbReference type="InterPro" id="IPR002541">
    <property type="entry name" value="Cyt_c_assembly"/>
</dbReference>
<dbReference type="EMBL" id="GU474919">
    <property type="protein sequence ID" value="ADI19381.1"/>
    <property type="molecule type" value="Genomic_DNA"/>
</dbReference>
<dbReference type="PANTHER" id="PTHR30071">
    <property type="entry name" value="HEME EXPORTER PROTEIN C"/>
    <property type="match status" value="1"/>
</dbReference>
<feature type="transmembrane region" description="Helical" evidence="6">
    <location>
        <begin position="387"/>
        <end position="405"/>
    </location>
</feature>
<protein>
    <submittedName>
        <fullName evidence="8">ABC-type transport system involved in cytochrome c biogenesis, permease component</fullName>
    </submittedName>
</protein>
<dbReference type="InterPro" id="IPR045062">
    <property type="entry name" value="Cyt_c_biogenesis_CcsA/CcmC"/>
</dbReference>
<evidence type="ECO:0000256" key="6">
    <source>
        <dbReference type="SAM" id="Phobius"/>
    </source>
</evidence>
<feature type="transmembrane region" description="Helical" evidence="6">
    <location>
        <begin position="584"/>
        <end position="604"/>
    </location>
</feature>